<protein>
    <submittedName>
        <fullName evidence="1">Uncharacterized protein</fullName>
    </submittedName>
</protein>
<gene>
    <name evidence="1" type="ORF">KIN20_013924</name>
</gene>
<dbReference type="EMBL" id="JAHQIW010002751">
    <property type="protein sequence ID" value="KAJ1356249.1"/>
    <property type="molecule type" value="Genomic_DNA"/>
</dbReference>
<keyword evidence="2" id="KW-1185">Reference proteome</keyword>
<comment type="caution">
    <text evidence="1">The sequence shown here is derived from an EMBL/GenBank/DDBJ whole genome shotgun (WGS) entry which is preliminary data.</text>
</comment>
<dbReference type="AlphaFoldDB" id="A0AAD5N2L9"/>
<evidence type="ECO:0000313" key="1">
    <source>
        <dbReference type="EMBL" id="KAJ1356249.1"/>
    </source>
</evidence>
<organism evidence="1 2">
    <name type="scientific">Parelaphostrongylus tenuis</name>
    <name type="common">Meningeal worm</name>
    <dbReference type="NCBI Taxonomy" id="148309"/>
    <lineage>
        <taxon>Eukaryota</taxon>
        <taxon>Metazoa</taxon>
        <taxon>Ecdysozoa</taxon>
        <taxon>Nematoda</taxon>
        <taxon>Chromadorea</taxon>
        <taxon>Rhabditida</taxon>
        <taxon>Rhabditina</taxon>
        <taxon>Rhabditomorpha</taxon>
        <taxon>Strongyloidea</taxon>
        <taxon>Metastrongylidae</taxon>
        <taxon>Parelaphostrongylus</taxon>
    </lineage>
</organism>
<name>A0AAD5N2L9_PARTN</name>
<accession>A0AAD5N2L9</accession>
<sequence length="77" mass="8692">MACARQFQSSGNDHHEAYVPATVTGYLYAAEHGDLLWLQQPEDVCLQLNIENLKNFHDALSTYDEPDRDTLHVSVMG</sequence>
<dbReference type="Proteomes" id="UP001196413">
    <property type="component" value="Unassembled WGS sequence"/>
</dbReference>
<evidence type="ECO:0000313" key="2">
    <source>
        <dbReference type="Proteomes" id="UP001196413"/>
    </source>
</evidence>
<proteinExistence type="predicted"/>
<reference evidence="1" key="1">
    <citation type="submission" date="2021-06" db="EMBL/GenBank/DDBJ databases">
        <title>Parelaphostrongylus tenuis whole genome reference sequence.</title>
        <authorList>
            <person name="Garwood T.J."/>
            <person name="Larsen P.A."/>
            <person name="Fountain-Jones N.M."/>
            <person name="Garbe J.R."/>
            <person name="Macchietto M.G."/>
            <person name="Kania S.A."/>
            <person name="Gerhold R.W."/>
            <person name="Richards J.E."/>
            <person name="Wolf T.M."/>
        </authorList>
    </citation>
    <scope>NUCLEOTIDE SEQUENCE</scope>
    <source>
        <strain evidence="1">MNPRO001-30</strain>
        <tissue evidence="1">Meninges</tissue>
    </source>
</reference>